<reference evidence="2" key="1">
    <citation type="submission" date="2012-03" db="EMBL/GenBank/DDBJ databases">
        <title>Complete genome of Caldisphaera lagunensis DSM 15908.</title>
        <authorList>
            <person name="Lucas S."/>
            <person name="Copeland A."/>
            <person name="Lapidus A."/>
            <person name="Glavina del Rio T."/>
            <person name="Dalin E."/>
            <person name="Tice H."/>
            <person name="Bruce D."/>
            <person name="Goodwin L."/>
            <person name="Pitluck S."/>
            <person name="Peters L."/>
            <person name="Mikhailova N."/>
            <person name="Teshima H."/>
            <person name="Kyrpides N."/>
            <person name="Mavromatis K."/>
            <person name="Ivanova N."/>
            <person name="Brettin T."/>
            <person name="Detter J.C."/>
            <person name="Han C."/>
            <person name="Larimer F."/>
            <person name="Land M."/>
            <person name="Hauser L."/>
            <person name="Markowitz V."/>
            <person name="Cheng J.-F."/>
            <person name="Hugenholtz P."/>
            <person name="Woyke T."/>
            <person name="Wu D."/>
            <person name="Spring S."/>
            <person name="Schroeder M."/>
            <person name="Brambilla E."/>
            <person name="Klenk H.-P."/>
            <person name="Eisen J.A."/>
        </authorList>
    </citation>
    <scope>NUCLEOTIDE SEQUENCE [LARGE SCALE GENOMIC DNA]</scope>
    <source>
        <strain evidence="2">DSM 15908 / JCM 11604 / IC-154</strain>
    </source>
</reference>
<organism evidence="1 2">
    <name type="scientific">Caldisphaera lagunensis (strain DSM 15908 / JCM 11604 / ANMR 0165 / IC-154)</name>
    <dbReference type="NCBI Taxonomy" id="1056495"/>
    <lineage>
        <taxon>Archaea</taxon>
        <taxon>Thermoproteota</taxon>
        <taxon>Thermoprotei</taxon>
        <taxon>Acidilobales</taxon>
        <taxon>Caldisphaeraceae</taxon>
        <taxon>Caldisphaera</taxon>
    </lineage>
</organism>
<dbReference type="Gene3D" id="3.60.160.10">
    <property type="entry name" value="Mitochondrial biogenesis AIM24"/>
    <property type="match status" value="1"/>
</dbReference>
<protein>
    <submittedName>
        <fullName evidence="1">TIGR00266 family protein</fullName>
    </submittedName>
</protein>
<dbReference type="FunCoup" id="L0A9L0">
    <property type="interactions" value="17"/>
</dbReference>
<dbReference type="AlphaFoldDB" id="L0A9L0"/>
<gene>
    <name evidence="1" type="ordered locus">Calag_0310</name>
</gene>
<sequence>MKYETIGSEFQYLLVDLQPGEEIYVDGSHVIYKDKSVTLNAKMVGGFLSALKREITGTTFFLLEAIGPGKIALSSPLAGKVVKIDLGNRGILVEHTSFLASENTVKYESKLGSLTAGLFGGEGIFLAKLEGKGSVFLHAVGQVNELYLNNQELQVEAAHLLAFEEGLNYGITRVGNLKTMLFGDEGLFFVNLSGTGKVWVKSSSRRDVALSIYKYLPRRQ</sequence>
<dbReference type="SUPFAM" id="SSF51219">
    <property type="entry name" value="TRAP-like"/>
    <property type="match status" value="1"/>
</dbReference>
<dbReference type="Proteomes" id="UP000010469">
    <property type="component" value="Chromosome"/>
</dbReference>
<evidence type="ECO:0000313" key="2">
    <source>
        <dbReference type="Proteomes" id="UP000010469"/>
    </source>
</evidence>
<dbReference type="EMBL" id="CP003378">
    <property type="protein sequence ID" value="AFZ70089.1"/>
    <property type="molecule type" value="Genomic_DNA"/>
</dbReference>
<proteinExistence type="predicted"/>
<dbReference type="PANTHER" id="PTHR43657:SF1">
    <property type="entry name" value="ALTERED INHERITANCE OF MITOCHONDRIA PROTEIN 24, MITOCHONDRIAL"/>
    <property type="match status" value="1"/>
</dbReference>
<dbReference type="NCBIfam" id="TIGR00266">
    <property type="entry name" value="TIGR00266 family protein"/>
    <property type="match status" value="1"/>
</dbReference>
<dbReference type="PANTHER" id="PTHR43657">
    <property type="entry name" value="TRYPTOPHAN RNA-BINDING ATTENUATOR PROTEIN-LIKE PROTEIN"/>
    <property type="match status" value="1"/>
</dbReference>
<dbReference type="InterPro" id="IPR036983">
    <property type="entry name" value="AIM24_sf"/>
</dbReference>
<dbReference type="InterPro" id="IPR016031">
    <property type="entry name" value="Trp_RNA-bd_attenuator-like_dom"/>
</dbReference>
<dbReference type="InParanoid" id="L0A9L0"/>
<dbReference type="GeneID" id="14211570"/>
<name>L0A9L0_CALLD</name>
<dbReference type="Pfam" id="PF01987">
    <property type="entry name" value="AIM24"/>
    <property type="match status" value="1"/>
</dbReference>
<dbReference type="OrthoDB" id="7592at2157"/>
<dbReference type="InterPro" id="IPR002838">
    <property type="entry name" value="AIM24"/>
</dbReference>
<dbReference type="HOGENOM" id="CLU_040551_4_1_2"/>
<accession>L0A9L0</accession>
<dbReference type="RefSeq" id="WP_015231987.1">
    <property type="nucleotide sequence ID" value="NC_019791.1"/>
</dbReference>
<dbReference type="eggNOG" id="arCOG01907">
    <property type="taxonomic scope" value="Archaea"/>
</dbReference>
<evidence type="ECO:0000313" key="1">
    <source>
        <dbReference type="EMBL" id="AFZ70089.1"/>
    </source>
</evidence>
<dbReference type="KEGG" id="clg:Calag_0310"/>
<keyword evidence="2" id="KW-1185">Reference proteome</keyword>